<evidence type="ECO:0000256" key="5">
    <source>
        <dbReference type="ARBA" id="ARBA00023274"/>
    </source>
</evidence>
<dbReference type="HAMAP" id="MF_01331_B">
    <property type="entry name" value="Ribosomal_uL22_B"/>
    <property type="match status" value="1"/>
</dbReference>
<organism evidence="11 12">
    <name type="scientific">Telmatocola sphagniphila</name>
    <dbReference type="NCBI Taxonomy" id="1123043"/>
    <lineage>
        <taxon>Bacteria</taxon>
        <taxon>Pseudomonadati</taxon>
        <taxon>Planctomycetota</taxon>
        <taxon>Planctomycetia</taxon>
        <taxon>Gemmatales</taxon>
        <taxon>Gemmataceae</taxon>
    </lineage>
</organism>
<dbReference type="GO" id="GO:0003735">
    <property type="term" value="F:structural constituent of ribosome"/>
    <property type="evidence" value="ECO:0007669"/>
    <property type="project" value="InterPro"/>
</dbReference>
<sequence>MNYKAIHRFADMTPRKIRPFADMIRGKSADEALQSLKFLPNRGARLLEQVLKSALGNASDRGARDVEDLVVSESRVDGAPTFKRMMPRSRGSANMILRRMAHIHITLSDEAES</sequence>
<comment type="subunit">
    <text evidence="7 9">Part of the 50S ribosomal subunit.</text>
</comment>
<evidence type="ECO:0000313" key="12">
    <source>
        <dbReference type="Proteomes" id="UP000676194"/>
    </source>
</evidence>
<proteinExistence type="inferred from homology"/>
<name>A0A8E6EX37_9BACT</name>
<dbReference type="Pfam" id="PF00237">
    <property type="entry name" value="Ribosomal_L22"/>
    <property type="match status" value="1"/>
</dbReference>
<dbReference type="Gene3D" id="3.90.470.10">
    <property type="entry name" value="Ribosomal protein L22/L17"/>
    <property type="match status" value="1"/>
</dbReference>
<dbReference type="RefSeq" id="WP_213494733.1">
    <property type="nucleotide sequence ID" value="NZ_CP074694.1"/>
</dbReference>
<evidence type="ECO:0000256" key="4">
    <source>
        <dbReference type="ARBA" id="ARBA00022980"/>
    </source>
</evidence>
<evidence type="ECO:0000256" key="1">
    <source>
        <dbReference type="ARBA" id="ARBA00009451"/>
    </source>
</evidence>
<evidence type="ECO:0000256" key="9">
    <source>
        <dbReference type="RuleBase" id="RU004006"/>
    </source>
</evidence>
<keyword evidence="4 7" id="KW-0689">Ribosomal protein</keyword>
<evidence type="ECO:0000256" key="7">
    <source>
        <dbReference type="HAMAP-Rule" id="MF_01331"/>
    </source>
</evidence>
<evidence type="ECO:0000256" key="10">
    <source>
        <dbReference type="RuleBase" id="RU004008"/>
    </source>
</evidence>
<keyword evidence="2 7" id="KW-0699">rRNA-binding</keyword>
<dbReference type="InterPro" id="IPR018260">
    <property type="entry name" value="Ribosomal_uL22_CS"/>
</dbReference>
<dbReference type="GO" id="GO:0006412">
    <property type="term" value="P:translation"/>
    <property type="evidence" value="ECO:0007669"/>
    <property type="project" value="UniProtKB-UniRule"/>
</dbReference>
<dbReference type="InterPro" id="IPR036394">
    <property type="entry name" value="Ribosomal_uL22_sf"/>
</dbReference>
<dbReference type="NCBIfam" id="TIGR01044">
    <property type="entry name" value="rplV_bact"/>
    <property type="match status" value="1"/>
</dbReference>
<dbReference type="InterPro" id="IPR047867">
    <property type="entry name" value="Ribosomal_uL22_bac/org-type"/>
</dbReference>
<dbReference type="EMBL" id="CP074694">
    <property type="protein sequence ID" value="QVL30851.1"/>
    <property type="molecule type" value="Genomic_DNA"/>
</dbReference>
<comment type="function">
    <text evidence="7">The globular domain of the protein is located near the polypeptide exit tunnel on the outside of the subunit, while an extended beta-hairpin is found that lines the wall of the exit tunnel in the center of the 70S ribosome.</text>
</comment>
<evidence type="ECO:0000256" key="6">
    <source>
        <dbReference type="ARBA" id="ARBA00035207"/>
    </source>
</evidence>
<dbReference type="Proteomes" id="UP000676194">
    <property type="component" value="Chromosome"/>
</dbReference>
<evidence type="ECO:0000256" key="8">
    <source>
        <dbReference type="RuleBase" id="RU004005"/>
    </source>
</evidence>
<dbReference type="GO" id="GO:0019843">
    <property type="term" value="F:rRNA binding"/>
    <property type="evidence" value="ECO:0007669"/>
    <property type="project" value="UniProtKB-UniRule"/>
</dbReference>
<dbReference type="AlphaFoldDB" id="A0A8E6EX37"/>
<reference evidence="11" key="1">
    <citation type="submission" date="2021-05" db="EMBL/GenBank/DDBJ databases">
        <title>Complete genome sequence of the cellulolytic planctomycete Telmatocola sphagniphila SP2T and characterization of the first cellulase from planctomycetes.</title>
        <authorList>
            <person name="Rakitin A.L."/>
            <person name="Beletsky A.V."/>
            <person name="Naumoff D.G."/>
            <person name="Kulichevskaya I.S."/>
            <person name="Mardanov A.V."/>
            <person name="Ravin N.V."/>
            <person name="Dedysh S.N."/>
        </authorList>
    </citation>
    <scope>NUCLEOTIDE SEQUENCE</scope>
    <source>
        <strain evidence="11">SP2T</strain>
    </source>
</reference>
<accession>A0A8E6EX37</accession>
<dbReference type="InterPro" id="IPR001063">
    <property type="entry name" value="Ribosomal_uL22"/>
</dbReference>
<dbReference type="PANTHER" id="PTHR13501">
    <property type="entry name" value="CHLOROPLAST 50S RIBOSOMAL PROTEIN L22-RELATED"/>
    <property type="match status" value="1"/>
</dbReference>
<dbReference type="SUPFAM" id="SSF54843">
    <property type="entry name" value="Ribosomal protein L22"/>
    <property type="match status" value="1"/>
</dbReference>
<gene>
    <name evidence="7 11" type="primary">rplV</name>
    <name evidence="11" type="ORF">KIH39_18620</name>
</gene>
<evidence type="ECO:0000256" key="2">
    <source>
        <dbReference type="ARBA" id="ARBA00022730"/>
    </source>
</evidence>
<dbReference type="PANTHER" id="PTHR13501:SF8">
    <property type="entry name" value="LARGE RIBOSOMAL SUBUNIT PROTEIN UL22M"/>
    <property type="match status" value="1"/>
</dbReference>
<evidence type="ECO:0000256" key="3">
    <source>
        <dbReference type="ARBA" id="ARBA00022884"/>
    </source>
</evidence>
<dbReference type="GO" id="GO:0022625">
    <property type="term" value="C:cytosolic large ribosomal subunit"/>
    <property type="evidence" value="ECO:0007669"/>
    <property type="project" value="TreeGrafter"/>
</dbReference>
<dbReference type="PROSITE" id="PS00464">
    <property type="entry name" value="RIBOSOMAL_L22"/>
    <property type="match status" value="1"/>
</dbReference>
<comment type="similarity">
    <text evidence="1 7 8">Belongs to the universal ribosomal protein uL22 family.</text>
</comment>
<keyword evidence="12" id="KW-1185">Reference proteome</keyword>
<protein>
    <recommendedName>
        <fullName evidence="6 7">Large ribosomal subunit protein uL22</fullName>
    </recommendedName>
</protein>
<keyword evidence="3 7" id="KW-0694">RNA-binding</keyword>
<evidence type="ECO:0000313" key="11">
    <source>
        <dbReference type="EMBL" id="QVL30851.1"/>
    </source>
</evidence>
<keyword evidence="5 7" id="KW-0687">Ribonucleoprotein</keyword>
<comment type="function">
    <text evidence="7 10">This protein binds specifically to 23S rRNA; its binding is stimulated by other ribosomal proteins, e.g., L4, L17, and L20. It is important during the early stages of 50S assembly. It makes multiple contacts with different domains of the 23S rRNA in the assembled 50S subunit and ribosome.</text>
</comment>
<dbReference type="KEGG" id="tsph:KIH39_18620"/>
<dbReference type="InterPro" id="IPR005727">
    <property type="entry name" value="Ribosomal_uL22_bac/chlpt-type"/>
</dbReference>